<gene>
    <name evidence="1" type="ORF">E2C01_064014</name>
</gene>
<accession>A0A5B7HHZ6</accession>
<protein>
    <submittedName>
        <fullName evidence="1">Uncharacterized protein</fullName>
    </submittedName>
</protein>
<keyword evidence="2" id="KW-1185">Reference proteome</keyword>
<evidence type="ECO:0000313" key="2">
    <source>
        <dbReference type="Proteomes" id="UP000324222"/>
    </source>
</evidence>
<dbReference type="EMBL" id="VSRR010029990">
    <property type="protein sequence ID" value="MPC69783.1"/>
    <property type="molecule type" value="Genomic_DNA"/>
</dbReference>
<proteinExistence type="predicted"/>
<evidence type="ECO:0000313" key="1">
    <source>
        <dbReference type="EMBL" id="MPC69783.1"/>
    </source>
</evidence>
<reference evidence="1 2" key="1">
    <citation type="submission" date="2019-05" db="EMBL/GenBank/DDBJ databases">
        <title>Another draft genome of Portunus trituberculatus and its Hox gene families provides insights of decapod evolution.</title>
        <authorList>
            <person name="Jeong J.-H."/>
            <person name="Song I."/>
            <person name="Kim S."/>
            <person name="Choi T."/>
            <person name="Kim D."/>
            <person name="Ryu S."/>
            <person name="Kim W."/>
        </authorList>
    </citation>
    <scope>NUCLEOTIDE SEQUENCE [LARGE SCALE GENOMIC DNA]</scope>
    <source>
        <tissue evidence="1">Muscle</tissue>
    </source>
</reference>
<sequence>MPPFLPTPKATATHPDLSSRLLPSLFPPFTTALQRHPIQENVPMVAERIIRYLAYYRVLPDVLHNPAKPLKRRWETRGKLHPAHI</sequence>
<comment type="caution">
    <text evidence="1">The sequence shown here is derived from an EMBL/GenBank/DDBJ whole genome shotgun (WGS) entry which is preliminary data.</text>
</comment>
<dbReference type="AlphaFoldDB" id="A0A5B7HHZ6"/>
<dbReference type="Proteomes" id="UP000324222">
    <property type="component" value="Unassembled WGS sequence"/>
</dbReference>
<name>A0A5B7HHZ6_PORTR</name>
<organism evidence="1 2">
    <name type="scientific">Portunus trituberculatus</name>
    <name type="common">Swimming crab</name>
    <name type="synonym">Neptunus trituberculatus</name>
    <dbReference type="NCBI Taxonomy" id="210409"/>
    <lineage>
        <taxon>Eukaryota</taxon>
        <taxon>Metazoa</taxon>
        <taxon>Ecdysozoa</taxon>
        <taxon>Arthropoda</taxon>
        <taxon>Crustacea</taxon>
        <taxon>Multicrustacea</taxon>
        <taxon>Malacostraca</taxon>
        <taxon>Eumalacostraca</taxon>
        <taxon>Eucarida</taxon>
        <taxon>Decapoda</taxon>
        <taxon>Pleocyemata</taxon>
        <taxon>Brachyura</taxon>
        <taxon>Eubrachyura</taxon>
        <taxon>Portunoidea</taxon>
        <taxon>Portunidae</taxon>
        <taxon>Portuninae</taxon>
        <taxon>Portunus</taxon>
    </lineage>
</organism>